<accession>A0ABT5TWB0</accession>
<feature type="non-terminal residue" evidence="1">
    <location>
        <position position="76"/>
    </location>
</feature>
<evidence type="ECO:0000313" key="1">
    <source>
        <dbReference type="EMBL" id="MDD9205435.1"/>
    </source>
</evidence>
<dbReference type="SUPFAM" id="SSF52540">
    <property type="entry name" value="P-loop containing nucleoside triphosphate hydrolases"/>
    <property type="match status" value="1"/>
</dbReference>
<proteinExistence type="predicted"/>
<dbReference type="EMBL" id="JARACI010000490">
    <property type="protein sequence ID" value="MDD9205435.1"/>
    <property type="molecule type" value="Genomic_DNA"/>
</dbReference>
<reference evidence="1" key="1">
    <citation type="submission" date="2023-02" db="EMBL/GenBank/DDBJ databases">
        <title>Georgenia sp.10Sc9-8, isolated from a soil sample collected from the Taklamakan desert.</title>
        <authorList>
            <person name="Liu S."/>
        </authorList>
    </citation>
    <scope>NUCLEOTIDE SEQUENCE</scope>
    <source>
        <strain evidence="1">10Sc9-8</strain>
    </source>
</reference>
<dbReference type="Proteomes" id="UP001165561">
    <property type="component" value="Unassembled WGS sequence"/>
</dbReference>
<keyword evidence="2" id="KW-1185">Reference proteome</keyword>
<sequence>MSTASTAPAITREEIDRATGLLGRVTEIFSRTVVGQHGLRAALVSTLMAGGHILLESVPGLAKTTAAHTLADAVSG</sequence>
<dbReference type="InterPro" id="IPR027417">
    <property type="entry name" value="P-loop_NTPase"/>
</dbReference>
<dbReference type="Gene3D" id="3.40.50.300">
    <property type="entry name" value="P-loop containing nucleotide triphosphate hydrolases"/>
    <property type="match status" value="1"/>
</dbReference>
<name>A0ABT5TWB0_9MICO</name>
<gene>
    <name evidence="1" type="ORF">PU560_03000</name>
</gene>
<organism evidence="1 2">
    <name type="scientific">Georgenia halotolerans</name>
    <dbReference type="NCBI Taxonomy" id="3028317"/>
    <lineage>
        <taxon>Bacteria</taxon>
        <taxon>Bacillati</taxon>
        <taxon>Actinomycetota</taxon>
        <taxon>Actinomycetes</taxon>
        <taxon>Micrococcales</taxon>
        <taxon>Bogoriellaceae</taxon>
        <taxon>Georgenia</taxon>
    </lineage>
</organism>
<evidence type="ECO:0000313" key="2">
    <source>
        <dbReference type="Proteomes" id="UP001165561"/>
    </source>
</evidence>
<comment type="caution">
    <text evidence="1">The sequence shown here is derived from an EMBL/GenBank/DDBJ whole genome shotgun (WGS) entry which is preliminary data.</text>
</comment>
<protein>
    <submittedName>
        <fullName evidence="1">AAA family ATPase</fullName>
    </submittedName>
</protein>